<keyword evidence="1" id="KW-0472">Membrane</keyword>
<keyword evidence="1" id="KW-0812">Transmembrane</keyword>
<name>A0A1H3ZVF1_9FLAO</name>
<accession>A0A1H3ZVF1</accession>
<evidence type="ECO:0000256" key="1">
    <source>
        <dbReference type="SAM" id="Phobius"/>
    </source>
</evidence>
<evidence type="ECO:0000313" key="3">
    <source>
        <dbReference type="Proteomes" id="UP000198820"/>
    </source>
</evidence>
<feature type="transmembrane region" description="Helical" evidence="1">
    <location>
        <begin position="73"/>
        <end position="94"/>
    </location>
</feature>
<dbReference type="EMBL" id="FNQF01000004">
    <property type="protein sequence ID" value="SEA27717.1"/>
    <property type="molecule type" value="Genomic_DNA"/>
</dbReference>
<feature type="transmembrane region" description="Helical" evidence="1">
    <location>
        <begin position="12"/>
        <end position="30"/>
    </location>
</feature>
<dbReference type="Proteomes" id="UP000198820">
    <property type="component" value="Unassembled WGS sequence"/>
</dbReference>
<dbReference type="AlphaFoldDB" id="A0A1H3ZVF1"/>
<sequence length="98" mass="11453">MIKTKSIFDKIGFYSCLPILIYFSLLVFISDKPIEAIDVVRFFGELLSLPFLVILIFNFLYSLYKLIKEKSKMYFLIFSISLINIMMLSIATYLDLSI</sequence>
<protein>
    <submittedName>
        <fullName evidence="2">Uncharacterized protein</fullName>
    </submittedName>
</protein>
<gene>
    <name evidence="2" type="ORF">SAMN05421540_104225</name>
</gene>
<keyword evidence="3" id="KW-1185">Reference proteome</keyword>
<dbReference type="RefSeq" id="WP_093242010.1">
    <property type="nucleotide sequence ID" value="NZ_FNQF01000004.1"/>
</dbReference>
<organism evidence="2 3">
    <name type="scientific">Psychroflexus halocasei</name>
    <dbReference type="NCBI Taxonomy" id="908615"/>
    <lineage>
        <taxon>Bacteria</taxon>
        <taxon>Pseudomonadati</taxon>
        <taxon>Bacteroidota</taxon>
        <taxon>Flavobacteriia</taxon>
        <taxon>Flavobacteriales</taxon>
        <taxon>Flavobacteriaceae</taxon>
        <taxon>Psychroflexus</taxon>
    </lineage>
</organism>
<keyword evidence="1" id="KW-1133">Transmembrane helix</keyword>
<proteinExistence type="predicted"/>
<feature type="transmembrane region" description="Helical" evidence="1">
    <location>
        <begin position="42"/>
        <end position="61"/>
    </location>
</feature>
<evidence type="ECO:0000313" key="2">
    <source>
        <dbReference type="EMBL" id="SEA27717.1"/>
    </source>
</evidence>
<reference evidence="2 3" key="1">
    <citation type="submission" date="2016-10" db="EMBL/GenBank/DDBJ databases">
        <authorList>
            <person name="de Groot N.N."/>
        </authorList>
    </citation>
    <scope>NUCLEOTIDE SEQUENCE [LARGE SCALE GENOMIC DNA]</scope>
    <source>
        <strain evidence="2 3">DSM 23581</strain>
    </source>
</reference>
<dbReference type="STRING" id="908615.SAMN05421540_104225"/>